<evidence type="ECO:0000259" key="7">
    <source>
        <dbReference type="Pfam" id="PF13086"/>
    </source>
</evidence>
<name>A0A3M2XAN9_PSESJ</name>
<feature type="compositionally biased region" description="Acidic residues" evidence="6">
    <location>
        <begin position="512"/>
        <end position="528"/>
    </location>
</feature>
<evidence type="ECO:0000313" key="9">
    <source>
        <dbReference type="EMBL" id="RMO25992.1"/>
    </source>
</evidence>
<dbReference type="GO" id="GO:0016787">
    <property type="term" value="F:hydrolase activity"/>
    <property type="evidence" value="ECO:0007669"/>
    <property type="project" value="UniProtKB-KW"/>
</dbReference>
<keyword evidence="5" id="KW-0067">ATP-binding</keyword>
<protein>
    <submittedName>
        <fullName evidence="9">DNA helicase related protein</fullName>
    </submittedName>
</protein>
<evidence type="ECO:0000256" key="6">
    <source>
        <dbReference type="SAM" id="MobiDB-lite"/>
    </source>
</evidence>
<dbReference type="Proteomes" id="UP000276886">
    <property type="component" value="Unassembled WGS sequence"/>
</dbReference>
<evidence type="ECO:0000256" key="3">
    <source>
        <dbReference type="ARBA" id="ARBA00022801"/>
    </source>
</evidence>
<dbReference type="PANTHER" id="PTHR43788:SF8">
    <property type="entry name" value="DNA-BINDING PROTEIN SMUBP-2"/>
    <property type="match status" value="1"/>
</dbReference>
<keyword evidence="4 9" id="KW-0347">Helicase</keyword>
<feature type="domain" description="DNA2/NAM7 helicase helicase" evidence="7">
    <location>
        <begin position="823"/>
        <end position="884"/>
    </location>
</feature>
<dbReference type="InterPro" id="IPR027417">
    <property type="entry name" value="P-loop_NTPase"/>
</dbReference>
<dbReference type="InterPro" id="IPR047187">
    <property type="entry name" value="SF1_C_Upf1"/>
</dbReference>
<comment type="similarity">
    <text evidence="1">Belongs to the DNA2/NAM7 helicase family.</text>
</comment>
<evidence type="ECO:0000313" key="10">
    <source>
        <dbReference type="Proteomes" id="UP000276886"/>
    </source>
</evidence>
<dbReference type="GO" id="GO:0003678">
    <property type="term" value="F:DNA helicase activity"/>
    <property type="evidence" value="ECO:0007669"/>
    <property type="project" value="UniProtKB-ARBA"/>
</dbReference>
<reference evidence="9 10" key="1">
    <citation type="submission" date="2018-08" db="EMBL/GenBank/DDBJ databases">
        <title>Recombination of ecologically and evolutionarily significant loci maintains genetic cohesion in the Pseudomonas syringae species complex.</title>
        <authorList>
            <person name="Dillon M."/>
            <person name="Thakur S."/>
            <person name="Almeida R.N.D."/>
            <person name="Weir B.S."/>
            <person name="Guttman D.S."/>
        </authorList>
    </citation>
    <scope>NUCLEOTIDE SEQUENCE [LARGE SCALE GENOMIC DNA]</scope>
    <source>
        <strain evidence="9 10">ICMP 2788</strain>
    </source>
</reference>
<dbReference type="InterPro" id="IPR041677">
    <property type="entry name" value="DNA2/NAM7_AAA_11"/>
</dbReference>
<organism evidence="9 10">
    <name type="scientific">Pseudomonas syringae pv. pisi</name>
    <dbReference type="NCBI Taxonomy" id="59510"/>
    <lineage>
        <taxon>Bacteria</taxon>
        <taxon>Pseudomonadati</taxon>
        <taxon>Pseudomonadota</taxon>
        <taxon>Gammaproteobacteria</taxon>
        <taxon>Pseudomonadales</taxon>
        <taxon>Pseudomonadaceae</taxon>
        <taxon>Pseudomonas</taxon>
        <taxon>Pseudomonas syringae</taxon>
    </lineage>
</organism>
<dbReference type="EMBL" id="RBPQ01000175">
    <property type="protein sequence ID" value="RMO25992.1"/>
    <property type="molecule type" value="Genomic_DNA"/>
</dbReference>
<keyword evidence="2" id="KW-0547">Nucleotide-binding</keyword>
<evidence type="ECO:0000256" key="2">
    <source>
        <dbReference type="ARBA" id="ARBA00022741"/>
    </source>
</evidence>
<sequence>MSCTHLYPVVLLSRNTAPCNTLKGPISESGEVILMDQESIVRYWHAVELLQPQSAPKLKERANRYEAFIHDTSIQRPLLPWTPESSVSAQELPKKRIWSHTLYAHLYDSRLVAEKLDAMYGADQGYQEPGFRESAVFAAKFTMAGRLVDDSLVLSSEAWFLGRVLTGKDWTRGFETDQKTVRERANTLFEGEVSSADLRELTHWTLQFLGLGDFFGEMDHHHFRFRSQPVKPDKPESEDDPLNSFLLDDLADVADAISRGVKSEPLDQYLRYHDPELRLHVDDKRASLPLMGRLMPDAYASSCWPTEHHLGLVHSQQLAVNTIQSTLADGQGLLGVNGPPGTGKTTLLRDLIAAIITSRADAFAKLRRASDAFLSDGREAANDGGRQQYSFRLNPALYGFEIVVASSNNGAVENVTLELPQRDKIDESWLPEAEYFAELGELVSDKPAWGLISGALGSKARRNKFVDRYFYGQRPFGSEDKAAAQVEDETEVDPDEEVDNIVEALFSASSAEMEDADDSESQSEDAPPEEEKGPKGFWGWLNVSAEVNAVRSPEQRQALWQQAVSDYEAVKAQERKACRDASRIRELILAILEARKKIAEDSEKLRSFEQSLIEVANELSRLDNEEGGPANTALKKCLDALGMLPPRPGFWSNVFSLGNARRDWNAARALLESQRDVAKAEFARITRLTQQLDIDKVQAERKITDARRVLQGSQQQDQTLTRDAWELATTHQADHLLAWLKDNAIGDGDAIELAEPWRIEGWRKARARVFIQALKLHQTFFELEASRLRSNLFMINSLLTGSRFQGLSRDAIRSAWASLFMVVPVLSSTFASFARSFGSLGASEIGWLLVDEAGQAAPQQAVGALWRSRRALLVGDPLQLKPIVTVSDAVLEHMRTRYGVDAHWIPNQKSAQVLADEATPWGRMAGPAGGKTWVGLPLVVHRRCDKPMYALANRIAYDGAMVYGTIAPRADKETLASLPTGWIHISGSSEGNWVPAEGQVLRDLLKRLHGDGVEAKDISVITPFKAVQQNLKRILRGKLVSGTIHTMQGKEASIVIVVLGGNTAGAGARNWAVSEPNLLNVAATRAKRRLYVIGDRNDWKHRQLFCDVMDLLPLQDIQAHP</sequence>
<dbReference type="Pfam" id="PF13087">
    <property type="entry name" value="AAA_12"/>
    <property type="match status" value="1"/>
</dbReference>
<evidence type="ECO:0000259" key="8">
    <source>
        <dbReference type="Pfam" id="PF13087"/>
    </source>
</evidence>
<dbReference type="SUPFAM" id="SSF52540">
    <property type="entry name" value="P-loop containing nucleoside triphosphate hydrolases"/>
    <property type="match status" value="1"/>
</dbReference>
<dbReference type="GO" id="GO:0005524">
    <property type="term" value="F:ATP binding"/>
    <property type="evidence" value="ECO:0007669"/>
    <property type="project" value="UniProtKB-KW"/>
</dbReference>
<keyword evidence="3" id="KW-0378">Hydrolase</keyword>
<feature type="region of interest" description="Disordered" evidence="6">
    <location>
        <begin position="510"/>
        <end position="537"/>
    </location>
</feature>
<evidence type="ECO:0000256" key="1">
    <source>
        <dbReference type="ARBA" id="ARBA00007913"/>
    </source>
</evidence>
<dbReference type="InterPro" id="IPR041679">
    <property type="entry name" value="DNA2/NAM7-like_C"/>
</dbReference>
<dbReference type="InterPro" id="IPR050534">
    <property type="entry name" value="Coronavir_polyprotein_1ab"/>
</dbReference>
<dbReference type="CDD" id="cd18808">
    <property type="entry name" value="SF1_C_Upf1"/>
    <property type="match status" value="1"/>
</dbReference>
<dbReference type="Pfam" id="PF13086">
    <property type="entry name" value="AAA_11"/>
    <property type="match status" value="1"/>
</dbReference>
<dbReference type="PANTHER" id="PTHR43788">
    <property type="entry name" value="DNA2/NAM7 HELICASE FAMILY MEMBER"/>
    <property type="match status" value="1"/>
</dbReference>
<gene>
    <name evidence="9" type="ORF">ALQ44_05280</name>
</gene>
<dbReference type="Gene3D" id="3.40.50.300">
    <property type="entry name" value="P-loop containing nucleotide triphosphate hydrolases"/>
    <property type="match status" value="2"/>
</dbReference>
<dbReference type="AlphaFoldDB" id="A0A3M2XAN9"/>
<accession>A0A3M2XAN9</accession>
<evidence type="ECO:0000256" key="4">
    <source>
        <dbReference type="ARBA" id="ARBA00022806"/>
    </source>
</evidence>
<proteinExistence type="inferred from homology"/>
<comment type="caution">
    <text evidence="9">The sequence shown here is derived from an EMBL/GenBank/DDBJ whole genome shotgun (WGS) entry which is preliminary data.</text>
</comment>
<evidence type="ECO:0000256" key="5">
    <source>
        <dbReference type="ARBA" id="ARBA00022840"/>
    </source>
</evidence>
<feature type="domain" description="DNA2/NAM7 helicase-like C-terminal" evidence="8">
    <location>
        <begin position="993"/>
        <end position="1096"/>
    </location>
</feature>